<gene>
    <name evidence="4 5" type="primary">LOC106812732</name>
</gene>
<dbReference type="PANTHER" id="PTHR15703:SF3">
    <property type="entry name" value="GRANULE ASSOCIATED RAC AND RHOG EFFECTOR PROTEIN 1"/>
    <property type="match status" value="1"/>
</dbReference>
<feature type="region of interest" description="Disordered" evidence="1">
    <location>
        <begin position="378"/>
        <end position="413"/>
    </location>
</feature>
<feature type="region of interest" description="Disordered" evidence="1">
    <location>
        <begin position="454"/>
        <end position="496"/>
    </location>
</feature>
<accession>A0ABM1EJ10</accession>
<proteinExistence type="predicted"/>
<organism evidence="3 5">
    <name type="scientific">Priapulus caudatus</name>
    <name type="common">Priapulid worm</name>
    <dbReference type="NCBI Taxonomy" id="37621"/>
    <lineage>
        <taxon>Eukaryota</taxon>
        <taxon>Metazoa</taxon>
        <taxon>Ecdysozoa</taxon>
        <taxon>Scalidophora</taxon>
        <taxon>Priapulida</taxon>
        <taxon>Priapulimorpha</taxon>
        <taxon>Priapulimorphida</taxon>
        <taxon>Priapulidae</taxon>
        <taxon>Priapulus</taxon>
    </lineage>
</organism>
<dbReference type="InterPro" id="IPR031813">
    <property type="entry name" value="DUF4745"/>
</dbReference>
<feature type="compositionally biased region" description="Basic and acidic residues" evidence="1">
    <location>
        <begin position="282"/>
        <end position="292"/>
    </location>
</feature>
<dbReference type="Pfam" id="PF15923">
    <property type="entry name" value="DUF4745"/>
    <property type="match status" value="1"/>
</dbReference>
<dbReference type="RefSeq" id="XP_014672181.1">
    <property type="nucleotide sequence ID" value="XM_014816695.1"/>
</dbReference>
<evidence type="ECO:0000313" key="5">
    <source>
        <dbReference type="RefSeq" id="XP_014672181.1"/>
    </source>
</evidence>
<feature type="domain" description="DUF4745" evidence="2">
    <location>
        <begin position="51"/>
        <end position="168"/>
    </location>
</feature>
<sequence length="606" mass="64819">MENLRKHLSFGGSNFYKVSKSVPPVTGVTAGAPPVAAEGLAQFHAVVAPSMQADVQEIAVSAGSFVDELNALCGAGSQLVLKLAATLKLSPYSEAAGQLQHALTQLCQAVSGSGSHFRSELESSLRTLRGKLKSPMPEDERSPENLKLIAGCLVSFIQLQCQLCASAQEVLERFSRCTTPGDLASSPTRTPDPAPRNPAHASMPSLAGQAEQMVQGRPPSGKSRDSLQRAASTQSLPAGDDAAQKKRHLKLVGKVSGGGGGGQYHAPSPEYAGDAATPEAEAEQKREGRETRQGNNRVHPDVTPAGDEIQDVIDFLSGCRGQQPQYPQYLGCQMENIPEHELQSSDGFRPSEIMLRHRTLATSYSNRSAEMRKRELGVATKPPDPGRQTWPRMPQRDDPYGAYGGGGGGESSNEQMEFQQYMKSVQHMTLTSGHPYGNQFYQSLFQWPHPGSLDPQKIWTPQPNSQHWAGSLAGSGQEKDKDSGSSSDETSSYNGHDGDVFAVAGILAGPDLLAAGSHRSRRHSSSDGIGEGPVELVRRKSVDDLRMEAKSTNTWPPQQVWGKTGVTASPGLMPGAVDASGSTPWQQNELPQGGFTYLPTSFGQLT</sequence>
<evidence type="ECO:0000313" key="4">
    <source>
        <dbReference type="RefSeq" id="XP_014672172.1"/>
    </source>
</evidence>
<feature type="region of interest" description="Disordered" evidence="1">
    <location>
        <begin position="178"/>
        <end position="305"/>
    </location>
</feature>
<evidence type="ECO:0000259" key="2">
    <source>
        <dbReference type="Pfam" id="PF15923"/>
    </source>
</evidence>
<feature type="compositionally biased region" description="Polar residues" evidence="1">
    <location>
        <begin position="459"/>
        <end position="468"/>
    </location>
</feature>
<evidence type="ECO:0000313" key="3">
    <source>
        <dbReference type="Proteomes" id="UP000695022"/>
    </source>
</evidence>
<reference evidence="4 5" key="1">
    <citation type="submission" date="2025-05" db="UniProtKB">
        <authorList>
            <consortium name="RefSeq"/>
        </authorList>
    </citation>
    <scope>IDENTIFICATION</scope>
</reference>
<dbReference type="InterPro" id="IPR043385">
    <property type="entry name" value="GARRE1"/>
</dbReference>
<dbReference type="RefSeq" id="XP_014672172.1">
    <property type="nucleotide sequence ID" value="XM_014816686.1"/>
</dbReference>
<dbReference type="Proteomes" id="UP000695022">
    <property type="component" value="Unplaced"/>
</dbReference>
<dbReference type="GeneID" id="106812732"/>
<evidence type="ECO:0000256" key="1">
    <source>
        <dbReference type="SAM" id="MobiDB-lite"/>
    </source>
</evidence>
<protein>
    <submittedName>
        <fullName evidence="4 5">Uncharacterized protein LOC106812732 isoform X1</fullName>
    </submittedName>
</protein>
<dbReference type="PANTHER" id="PTHR15703">
    <property type="entry name" value="RIKEN CDNA 4931406P16 GENE"/>
    <property type="match status" value="1"/>
</dbReference>
<keyword evidence="3" id="KW-1185">Reference proteome</keyword>
<name>A0ABM1EJ10_PRICU</name>